<dbReference type="Proteomes" id="UP000277204">
    <property type="component" value="Unassembled WGS sequence"/>
</dbReference>
<evidence type="ECO:0000313" key="2">
    <source>
        <dbReference type="Proteomes" id="UP000277204"/>
    </source>
</evidence>
<proteinExistence type="predicted"/>
<dbReference type="EMBL" id="UZAI01010467">
    <property type="protein sequence ID" value="VDP07131.1"/>
    <property type="molecule type" value="Genomic_DNA"/>
</dbReference>
<name>A0A3P8A7E6_9TREM</name>
<evidence type="ECO:0000313" key="1">
    <source>
        <dbReference type="EMBL" id="VDP07131.1"/>
    </source>
</evidence>
<keyword evidence="2" id="KW-1185">Reference proteome</keyword>
<accession>A0A3P8A7E6</accession>
<sequence length="152" mass="17453">MDQLESEVQERINRWSRIEALTGHLIRPDIHNQYAKSSICETASSIPCSIDKYRYCNGSIKSSDSDRLSSMIEETSLESNRFPKSAGNGLVNDFDCTHNKEIFNLKESFQLNTETTDTFRTSLPRNYSFVRPFATLWRRKTKSGQGKSDSKQ</sequence>
<protein>
    <recommendedName>
        <fullName evidence="3">Stromal interaction molecule Orai1-activating region domain-containing protein</fullName>
    </recommendedName>
</protein>
<dbReference type="AlphaFoldDB" id="A0A3P8A7E6"/>
<reference evidence="1 2" key="1">
    <citation type="submission" date="2018-11" db="EMBL/GenBank/DDBJ databases">
        <authorList>
            <consortium name="Pathogen Informatics"/>
        </authorList>
    </citation>
    <scope>NUCLEOTIDE SEQUENCE [LARGE SCALE GENOMIC DNA]</scope>
    <source>
        <strain evidence="1 2">Zambia</strain>
    </source>
</reference>
<gene>
    <name evidence="1" type="ORF">SMRZ_LOCUS13581</name>
</gene>
<evidence type="ECO:0008006" key="3">
    <source>
        <dbReference type="Google" id="ProtNLM"/>
    </source>
</evidence>
<organism evidence="1 2">
    <name type="scientific">Schistosoma margrebowiei</name>
    <dbReference type="NCBI Taxonomy" id="48269"/>
    <lineage>
        <taxon>Eukaryota</taxon>
        <taxon>Metazoa</taxon>
        <taxon>Spiralia</taxon>
        <taxon>Lophotrochozoa</taxon>
        <taxon>Platyhelminthes</taxon>
        <taxon>Trematoda</taxon>
        <taxon>Digenea</taxon>
        <taxon>Strigeidida</taxon>
        <taxon>Schistosomatoidea</taxon>
        <taxon>Schistosomatidae</taxon>
        <taxon>Schistosoma</taxon>
    </lineage>
</organism>